<dbReference type="InterPro" id="IPR009075">
    <property type="entry name" value="AcylCo_DH/oxidase_C"/>
</dbReference>
<comment type="cofactor">
    <cofactor evidence="1 6">
        <name>FAD</name>
        <dbReference type="ChEBI" id="CHEBI:57692"/>
    </cofactor>
</comment>
<gene>
    <name evidence="10" type="ORF">MCNF_46970</name>
</gene>
<dbReference type="InterPro" id="IPR037069">
    <property type="entry name" value="AcylCoA_DH/ox_N_sf"/>
</dbReference>
<evidence type="ECO:0000259" key="7">
    <source>
        <dbReference type="Pfam" id="PF00441"/>
    </source>
</evidence>
<dbReference type="InterPro" id="IPR009100">
    <property type="entry name" value="AcylCoA_DH/oxidase_NM_dom_sf"/>
</dbReference>
<dbReference type="GO" id="GO:0016627">
    <property type="term" value="F:oxidoreductase activity, acting on the CH-CH group of donors"/>
    <property type="evidence" value="ECO:0007669"/>
    <property type="project" value="InterPro"/>
</dbReference>
<accession>A0A7I7Y4X0</accession>
<feature type="domain" description="Acyl-CoA oxidase/dehydrogenase middle" evidence="8">
    <location>
        <begin position="125"/>
        <end position="219"/>
    </location>
</feature>
<comment type="similarity">
    <text evidence="2 6">Belongs to the acyl-CoA dehydrogenase family.</text>
</comment>
<evidence type="ECO:0000256" key="4">
    <source>
        <dbReference type="ARBA" id="ARBA00022827"/>
    </source>
</evidence>
<dbReference type="InterPro" id="IPR046373">
    <property type="entry name" value="Acyl-CoA_Oxase/DH_mid-dom_sf"/>
</dbReference>
<dbReference type="Pfam" id="PF02770">
    <property type="entry name" value="Acyl-CoA_dh_M"/>
    <property type="match status" value="1"/>
</dbReference>
<protein>
    <submittedName>
        <fullName evidence="10">Acyl-CoA dehydrogenase</fullName>
    </submittedName>
</protein>
<dbReference type="Proteomes" id="UP000466931">
    <property type="component" value="Chromosome"/>
</dbReference>
<name>A0A7I7Y4X0_9MYCO</name>
<dbReference type="InterPro" id="IPR052161">
    <property type="entry name" value="Mycobact_Acyl-CoA_DH"/>
</dbReference>
<feature type="domain" description="Acyl-CoA dehydrogenase/oxidase N-terminal" evidence="9">
    <location>
        <begin position="9"/>
        <end position="120"/>
    </location>
</feature>
<dbReference type="GO" id="GO:0005886">
    <property type="term" value="C:plasma membrane"/>
    <property type="evidence" value="ECO:0007669"/>
    <property type="project" value="TreeGrafter"/>
</dbReference>
<keyword evidence="4 6" id="KW-0274">FAD</keyword>
<dbReference type="Pfam" id="PF02771">
    <property type="entry name" value="Acyl-CoA_dh_N"/>
    <property type="match status" value="1"/>
</dbReference>
<dbReference type="PANTHER" id="PTHR43292">
    <property type="entry name" value="ACYL-COA DEHYDROGENASE"/>
    <property type="match status" value="1"/>
</dbReference>
<dbReference type="Gene3D" id="1.10.540.10">
    <property type="entry name" value="Acyl-CoA dehydrogenase/oxidase, N-terminal domain"/>
    <property type="match status" value="1"/>
</dbReference>
<dbReference type="OrthoDB" id="5179760at2"/>
<keyword evidence="5 6" id="KW-0560">Oxidoreductase</keyword>
<dbReference type="PANTHER" id="PTHR43292:SF4">
    <property type="entry name" value="ACYL-COA DEHYDROGENASE FADE34"/>
    <property type="match status" value="1"/>
</dbReference>
<proteinExistence type="inferred from homology"/>
<evidence type="ECO:0000256" key="3">
    <source>
        <dbReference type="ARBA" id="ARBA00022630"/>
    </source>
</evidence>
<evidence type="ECO:0000313" key="11">
    <source>
        <dbReference type="Proteomes" id="UP000466931"/>
    </source>
</evidence>
<dbReference type="InterPro" id="IPR006091">
    <property type="entry name" value="Acyl-CoA_Oxase/DH_mid-dom"/>
</dbReference>
<dbReference type="RefSeq" id="WP_085151904.1">
    <property type="nucleotide sequence ID" value="NZ_AP022612.1"/>
</dbReference>
<dbReference type="Gene3D" id="1.20.140.10">
    <property type="entry name" value="Butyryl-CoA Dehydrogenase, subunit A, domain 3"/>
    <property type="match status" value="1"/>
</dbReference>
<keyword evidence="11" id="KW-1185">Reference proteome</keyword>
<dbReference type="Pfam" id="PF00441">
    <property type="entry name" value="Acyl-CoA_dh_1"/>
    <property type="match status" value="1"/>
</dbReference>
<reference evidence="10" key="2">
    <citation type="submission" date="2020-02" db="EMBL/GenBank/DDBJ databases">
        <authorList>
            <person name="Matsumoto Y."/>
            <person name="Motooka D."/>
            <person name="Nakamura S."/>
        </authorList>
    </citation>
    <scope>NUCLEOTIDE SEQUENCE</scope>
    <source>
        <strain evidence="10">JCM 13671</strain>
    </source>
</reference>
<evidence type="ECO:0000259" key="9">
    <source>
        <dbReference type="Pfam" id="PF02771"/>
    </source>
</evidence>
<dbReference type="EMBL" id="AP022612">
    <property type="protein sequence ID" value="BBZ36092.1"/>
    <property type="molecule type" value="Genomic_DNA"/>
</dbReference>
<evidence type="ECO:0000256" key="6">
    <source>
        <dbReference type="RuleBase" id="RU362125"/>
    </source>
</evidence>
<evidence type="ECO:0000256" key="1">
    <source>
        <dbReference type="ARBA" id="ARBA00001974"/>
    </source>
</evidence>
<organism evidence="10 11">
    <name type="scientific">Mycolicibacterium confluentis</name>
    <dbReference type="NCBI Taxonomy" id="28047"/>
    <lineage>
        <taxon>Bacteria</taxon>
        <taxon>Bacillati</taxon>
        <taxon>Actinomycetota</taxon>
        <taxon>Actinomycetes</taxon>
        <taxon>Mycobacteriales</taxon>
        <taxon>Mycobacteriaceae</taxon>
        <taxon>Mycolicibacterium</taxon>
    </lineage>
</organism>
<evidence type="ECO:0000313" key="10">
    <source>
        <dbReference type="EMBL" id="BBZ36092.1"/>
    </source>
</evidence>
<dbReference type="SUPFAM" id="SSF47203">
    <property type="entry name" value="Acyl-CoA dehydrogenase C-terminal domain-like"/>
    <property type="match status" value="1"/>
</dbReference>
<dbReference type="GO" id="GO:0050660">
    <property type="term" value="F:flavin adenine dinucleotide binding"/>
    <property type="evidence" value="ECO:0007669"/>
    <property type="project" value="InterPro"/>
</dbReference>
<dbReference type="InterPro" id="IPR013786">
    <property type="entry name" value="AcylCoA_DH/ox_N"/>
</dbReference>
<evidence type="ECO:0000256" key="5">
    <source>
        <dbReference type="ARBA" id="ARBA00023002"/>
    </source>
</evidence>
<keyword evidence="3 6" id="KW-0285">Flavoprotein</keyword>
<dbReference type="SUPFAM" id="SSF56645">
    <property type="entry name" value="Acyl-CoA dehydrogenase NM domain-like"/>
    <property type="match status" value="1"/>
</dbReference>
<evidence type="ECO:0000256" key="2">
    <source>
        <dbReference type="ARBA" id="ARBA00009347"/>
    </source>
</evidence>
<sequence length="392" mass="42807">MSATTVGVEYRDQVRAFIAANAPAGQWYDGVRVPRDTGTERAVRNWYASLFDAGYMGGSWPVEYGGSTDHRPEYDAVVMEEIVRARAPRPIDQVMLAAHLIVTFGTASQKRRHLPRIRSGQDIWCQLLSEPGVGSDLARLSTKAIRQEDGTFRVDGQKVWTTDGQWSQMGVLLARTDPQAAKPHAGLTMFVVDMSTPGIDVRPIREMMGSDEFCEVYFDGAVLPADSVLGEVNQGWSVANSGLASERAYVGANTVMLELLFDDLVELARCVELSDGPGIGDPVVRTELADFKARVTAVQHIAQDAVAKVSAGTDTPTDGMIAKLLYTELNVALCRYAMTLANAGRLTEAGHVVHRRWQQAFLWSRALTISGGSSEIVHNVLATQLLGLPRSW</sequence>
<dbReference type="Gene3D" id="2.40.110.10">
    <property type="entry name" value="Butyryl-CoA Dehydrogenase, subunit A, domain 2"/>
    <property type="match status" value="1"/>
</dbReference>
<dbReference type="InterPro" id="IPR036250">
    <property type="entry name" value="AcylCo_DH-like_C"/>
</dbReference>
<dbReference type="FunFam" id="2.40.110.10:FF:000011">
    <property type="entry name" value="Acyl-CoA dehydrogenase FadE34"/>
    <property type="match status" value="1"/>
</dbReference>
<dbReference type="AlphaFoldDB" id="A0A7I7Y4X0"/>
<feature type="domain" description="Acyl-CoA dehydrogenase/oxidase C-terminal" evidence="7">
    <location>
        <begin position="233"/>
        <end position="385"/>
    </location>
</feature>
<evidence type="ECO:0000259" key="8">
    <source>
        <dbReference type="Pfam" id="PF02770"/>
    </source>
</evidence>
<reference evidence="10" key="1">
    <citation type="journal article" date="2019" name="Emerg. Microbes Infect.">
        <title>Comprehensive subspecies identification of 175 nontuberculous mycobacteria species based on 7547 genomic profiles.</title>
        <authorList>
            <person name="Matsumoto Y."/>
            <person name="Kinjo T."/>
            <person name="Motooka D."/>
            <person name="Nabeya D."/>
            <person name="Jung N."/>
            <person name="Uechi K."/>
            <person name="Horii T."/>
            <person name="Iida T."/>
            <person name="Fujita J."/>
            <person name="Nakamura S."/>
        </authorList>
    </citation>
    <scope>NUCLEOTIDE SEQUENCE [LARGE SCALE GENOMIC DNA]</scope>
    <source>
        <strain evidence="10">JCM 13671</strain>
    </source>
</reference>